<dbReference type="RefSeq" id="WP_380106182.1">
    <property type="nucleotide sequence ID" value="NZ_JBHSIH010000001.1"/>
</dbReference>
<feature type="domain" description="Methyltransferase" evidence="1">
    <location>
        <begin position="44"/>
        <end position="141"/>
    </location>
</feature>
<organism evidence="2 3">
    <name type="scientific">Delftia deserti</name>
    <dbReference type="NCBI Taxonomy" id="1651218"/>
    <lineage>
        <taxon>Bacteria</taxon>
        <taxon>Pseudomonadati</taxon>
        <taxon>Pseudomonadota</taxon>
        <taxon>Betaproteobacteria</taxon>
        <taxon>Burkholderiales</taxon>
        <taxon>Comamonadaceae</taxon>
        <taxon>Delftia</taxon>
    </lineage>
</organism>
<evidence type="ECO:0000313" key="2">
    <source>
        <dbReference type="EMBL" id="MFD2320569.1"/>
    </source>
</evidence>
<name>A0ABW5EV25_9BURK</name>
<gene>
    <name evidence="2" type="ORF">ACFSPV_17845</name>
</gene>
<dbReference type="EMBL" id="JBHUIG010000019">
    <property type="protein sequence ID" value="MFD2320569.1"/>
    <property type="molecule type" value="Genomic_DNA"/>
</dbReference>
<sequence>MDSRTHWDRVYTTRSAQEVSWYQPHAEQSLALIERIAAGRPSRVIDVGGGASTLVDDLLQRGRFEITVLDLAAAALQVARERLGEQQARRVQWLAGDATSVALPERAYDIWHDRAVFHFLTEPEQRAAYVAQVRRAVRPGGHVIVAAFGPDGPLQCSGLPVRRYSADALHGEFGDAFELMEHTAEAHHTPGGAIQQFVYCHCVMH</sequence>
<dbReference type="PANTHER" id="PTHR12843:SF5">
    <property type="entry name" value="EEF1A LYSINE METHYLTRANSFERASE 2"/>
    <property type="match status" value="1"/>
</dbReference>
<dbReference type="CDD" id="cd02440">
    <property type="entry name" value="AdoMet_MTases"/>
    <property type="match status" value="1"/>
</dbReference>
<dbReference type="EC" id="2.1.1.-" evidence="2"/>
<dbReference type="InterPro" id="IPR029063">
    <property type="entry name" value="SAM-dependent_MTases_sf"/>
</dbReference>
<proteinExistence type="predicted"/>
<accession>A0ABW5EV25</accession>
<keyword evidence="2" id="KW-0489">Methyltransferase</keyword>
<dbReference type="PANTHER" id="PTHR12843">
    <property type="entry name" value="PROTEIN-LYSINE N-METHYLTRANSFERASE METTL10"/>
    <property type="match status" value="1"/>
</dbReference>
<reference evidence="3" key="1">
    <citation type="journal article" date="2019" name="Int. J. Syst. Evol. Microbiol.">
        <title>The Global Catalogue of Microorganisms (GCM) 10K type strain sequencing project: providing services to taxonomists for standard genome sequencing and annotation.</title>
        <authorList>
            <consortium name="The Broad Institute Genomics Platform"/>
            <consortium name="The Broad Institute Genome Sequencing Center for Infectious Disease"/>
            <person name="Wu L."/>
            <person name="Ma J."/>
        </authorList>
    </citation>
    <scope>NUCLEOTIDE SEQUENCE [LARGE SCALE GENOMIC DNA]</scope>
    <source>
        <strain evidence="3">CCUG 62793</strain>
    </source>
</reference>
<dbReference type="GO" id="GO:0008168">
    <property type="term" value="F:methyltransferase activity"/>
    <property type="evidence" value="ECO:0007669"/>
    <property type="project" value="UniProtKB-KW"/>
</dbReference>
<evidence type="ECO:0000313" key="3">
    <source>
        <dbReference type="Proteomes" id="UP001597287"/>
    </source>
</evidence>
<dbReference type="Pfam" id="PF13649">
    <property type="entry name" value="Methyltransf_25"/>
    <property type="match status" value="1"/>
</dbReference>
<protein>
    <submittedName>
        <fullName evidence="2">Class I SAM-dependent methyltransferase</fullName>
        <ecNumber evidence="2">2.1.1.-</ecNumber>
    </submittedName>
</protein>
<dbReference type="SUPFAM" id="SSF53335">
    <property type="entry name" value="S-adenosyl-L-methionine-dependent methyltransferases"/>
    <property type="match status" value="1"/>
</dbReference>
<evidence type="ECO:0000259" key="1">
    <source>
        <dbReference type="Pfam" id="PF13649"/>
    </source>
</evidence>
<keyword evidence="3" id="KW-1185">Reference proteome</keyword>
<dbReference type="Proteomes" id="UP001597287">
    <property type="component" value="Unassembled WGS sequence"/>
</dbReference>
<comment type="caution">
    <text evidence="2">The sequence shown here is derived from an EMBL/GenBank/DDBJ whole genome shotgun (WGS) entry which is preliminary data.</text>
</comment>
<dbReference type="GO" id="GO:0032259">
    <property type="term" value="P:methylation"/>
    <property type="evidence" value="ECO:0007669"/>
    <property type="project" value="UniProtKB-KW"/>
</dbReference>
<dbReference type="Gene3D" id="3.40.50.150">
    <property type="entry name" value="Vaccinia Virus protein VP39"/>
    <property type="match status" value="1"/>
</dbReference>
<dbReference type="InterPro" id="IPR041698">
    <property type="entry name" value="Methyltransf_25"/>
</dbReference>
<keyword evidence="2" id="KW-0808">Transferase</keyword>